<name>A0ABQ3A5D4_9GAMM</name>
<evidence type="ECO:0008006" key="4">
    <source>
        <dbReference type="Google" id="ProtNLM"/>
    </source>
</evidence>
<dbReference type="Proteomes" id="UP000621898">
    <property type="component" value="Unassembled WGS sequence"/>
</dbReference>
<keyword evidence="3" id="KW-1185">Reference proteome</keyword>
<gene>
    <name evidence="2" type="ORF">GCM10008098_27650</name>
</gene>
<feature type="transmembrane region" description="Helical" evidence="1">
    <location>
        <begin position="72"/>
        <end position="96"/>
    </location>
</feature>
<dbReference type="EMBL" id="BMXT01000003">
    <property type="protein sequence ID" value="GGY32655.1"/>
    <property type="molecule type" value="Genomic_DNA"/>
</dbReference>
<protein>
    <recommendedName>
        <fullName evidence="4">DUF2127 domain-containing protein</fullName>
    </recommendedName>
</protein>
<keyword evidence="1" id="KW-0472">Membrane</keyword>
<sequence length="125" mass="13849">MLLLIVALATAWLRYGLIESSAIGQLCSTSHAPSWCSGRQWLVLGFLHNVYGVVALITAVLALLWQRPWLAWLAAALGVFALELYCFEAGALALLLGCLRLLRLQSRAAPVEQHRQRQQQIQSQP</sequence>
<evidence type="ECO:0000313" key="3">
    <source>
        <dbReference type="Proteomes" id="UP000621898"/>
    </source>
</evidence>
<organism evidence="2 3">
    <name type="scientific">Rhodanobacter panaciterrae</name>
    <dbReference type="NCBI Taxonomy" id="490572"/>
    <lineage>
        <taxon>Bacteria</taxon>
        <taxon>Pseudomonadati</taxon>
        <taxon>Pseudomonadota</taxon>
        <taxon>Gammaproteobacteria</taxon>
        <taxon>Lysobacterales</taxon>
        <taxon>Rhodanobacteraceae</taxon>
        <taxon>Rhodanobacter</taxon>
    </lineage>
</organism>
<proteinExistence type="predicted"/>
<keyword evidence="1" id="KW-1133">Transmembrane helix</keyword>
<feature type="transmembrane region" description="Helical" evidence="1">
    <location>
        <begin position="40"/>
        <end position="65"/>
    </location>
</feature>
<evidence type="ECO:0000313" key="2">
    <source>
        <dbReference type="EMBL" id="GGY32655.1"/>
    </source>
</evidence>
<keyword evidence="1" id="KW-0812">Transmembrane</keyword>
<accession>A0ABQ3A5D4</accession>
<evidence type="ECO:0000256" key="1">
    <source>
        <dbReference type="SAM" id="Phobius"/>
    </source>
</evidence>
<comment type="caution">
    <text evidence="2">The sequence shown here is derived from an EMBL/GenBank/DDBJ whole genome shotgun (WGS) entry which is preliminary data.</text>
</comment>
<reference evidence="3" key="1">
    <citation type="journal article" date="2019" name="Int. J. Syst. Evol. Microbiol.">
        <title>The Global Catalogue of Microorganisms (GCM) 10K type strain sequencing project: providing services to taxonomists for standard genome sequencing and annotation.</title>
        <authorList>
            <consortium name="The Broad Institute Genomics Platform"/>
            <consortium name="The Broad Institute Genome Sequencing Center for Infectious Disease"/>
            <person name="Wu L."/>
            <person name="Ma J."/>
        </authorList>
    </citation>
    <scope>NUCLEOTIDE SEQUENCE [LARGE SCALE GENOMIC DNA]</scope>
    <source>
        <strain evidence="3">KCTC 22232</strain>
    </source>
</reference>